<protein>
    <submittedName>
        <fullName evidence="2">Uncharacterized protein</fullName>
    </submittedName>
</protein>
<gene>
    <name evidence="2" type="ORF">ERICIII_04818</name>
</gene>
<dbReference type="AlphaFoldDB" id="A0A2L1U7C8"/>
<proteinExistence type="predicted"/>
<evidence type="ECO:0000313" key="2">
    <source>
        <dbReference type="EMBL" id="AVF28822.1"/>
    </source>
</evidence>
<evidence type="ECO:0000256" key="1">
    <source>
        <dbReference type="SAM" id="MobiDB-lite"/>
    </source>
</evidence>
<name>A0A2L1U7C8_9BACL</name>
<accession>A0A2L1U7C8</accession>
<feature type="compositionally biased region" description="Basic and acidic residues" evidence="1">
    <location>
        <begin position="14"/>
        <end position="23"/>
    </location>
</feature>
<keyword evidence="2" id="KW-0614">Plasmid</keyword>
<organism evidence="2 3">
    <name type="scientific">Paenibacillus larvae subsp. larvae</name>
    <dbReference type="NCBI Taxonomy" id="147375"/>
    <lineage>
        <taxon>Bacteria</taxon>
        <taxon>Bacillati</taxon>
        <taxon>Bacillota</taxon>
        <taxon>Bacilli</taxon>
        <taxon>Bacillales</taxon>
        <taxon>Paenibacillaceae</taxon>
        <taxon>Paenibacillus</taxon>
    </lineage>
</organism>
<evidence type="ECO:0000313" key="3">
    <source>
        <dbReference type="Proteomes" id="UP000239833"/>
    </source>
</evidence>
<dbReference type="Proteomes" id="UP000239833">
    <property type="component" value="Plasmid unnamed1"/>
</dbReference>
<dbReference type="RefSeq" id="WP_238142999.1">
    <property type="nucleotide sequence ID" value="NZ_CP019656.1"/>
</dbReference>
<feature type="region of interest" description="Disordered" evidence="1">
    <location>
        <begin position="1"/>
        <end position="35"/>
    </location>
</feature>
<dbReference type="EMBL" id="CP019656">
    <property type="protein sequence ID" value="AVF28822.1"/>
    <property type="molecule type" value="Genomic_DNA"/>
</dbReference>
<reference evidence="3" key="1">
    <citation type="submission" date="2017-02" db="EMBL/GenBank/DDBJ databases">
        <title>Delineation of Paenibacillus larvae strains originating from foulbrood outbreaks.</title>
        <authorList>
            <person name="Beims H."/>
            <person name="Bunk B."/>
            <person name="Sproeer C."/>
            <person name="Mohr K.I."/>
            <person name="Pradella S."/>
            <person name="Guenther G."/>
            <person name="Rohde M."/>
            <person name="von der Ohe W."/>
            <person name="Steinert M."/>
        </authorList>
    </citation>
    <scope>NUCLEOTIDE SEQUENCE [LARGE SCALE GENOMIC DNA]</scope>
    <source>
        <strain evidence="3">Eric_III</strain>
        <plasmid evidence="3">Plasmid unnamed1</plasmid>
    </source>
</reference>
<sequence length="90" mass="10370">MSAFDNQDNVVPVIEEKSMEQQGKKRKGKQQARPEHFKELETAAKNILEAKGLNYYDWLHKQHDSLVQSTVFKNLDSIGLLVQNQKTDRG</sequence>
<geneLocation type="plasmid" evidence="2">
    <name>unnamed1</name>
</geneLocation>